<name>A0A9Q9B6Z3_9PEZI</name>
<dbReference type="SUPFAM" id="SSF53098">
    <property type="entry name" value="Ribonuclease H-like"/>
    <property type="match status" value="1"/>
</dbReference>
<keyword evidence="7" id="KW-1185">Reference proteome</keyword>
<dbReference type="CDD" id="cd06141">
    <property type="entry name" value="WRN_exo"/>
    <property type="match status" value="1"/>
</dbReference>
<keyword evidence="2" id="KW-0378">Hydrolase</keyword>
<evidence type="ECO:0000256" key="3">
    <source>
        <dbReference type="SAM" id="Coils"/>
    </source>
</evidence>
<feature type="compositionally biased region" description="Polar residues" evidence="4">
    <location>
        <begin position="1423"/>
        <end position="1438"/>
    </location>
</feature>
<dbReference type="OrthoDB" id="1920326at2759"/>
<keyword evidence="6" id="KW-0269">Exonuclease</keyword>
<dbReference type="EMBL" id="CP099427">
    <property type="protein sequence ID" value="USW57491.1"/>
    <property type="molecule type" value="Genomic_DNA"/>
</dbReference>
<sequence length="1574" mass="175440">MPPNAPIFADVATRLRNGPISTTEVASNLEAATIASIQRLPSTRPLDHRWDRSRGIIFSNVKRATRIDHTWTRDGEITFRSIPASKRAYAIRAIGPSSEPKPTVSQPGSYVDNAHKTPGFGASSIKQIEELKQQVDKLEKDLSQKRQEISQLRDDSKSKDGALEKRARDLAGSRRNLDDTKAALVKETEKLQRSIKQEKDTRKSLDGKIRHVETQLHTQTRRVEELERENKARGNELLAQRRTAADALDAHKQELLEERRIAAEQLQALRDSAADAIEKNAPILRAAQAEGERRANRAFERQLQELNRKHAADLKREAEQGAAVKSLQAEIGNLRSRMQNQRLQIAGDHAALRDELREEVYQVTAQLKAANEELNAQILRSDRVAAQKKVLQAALDGRKARARDDRVDYSGYRELFHDLSDQVYDILAGSNAIRDALSKESDLWRRSVTQFLGSKELLFFRQQSRYNDLKRDINNFLERRKQEAQDAAQQVRAHATEMYEARKALDLQGHATRMVTRFLHFDNESTESRGVSVSHYMSLVLPWSERLDDCDKRLDEIHAELRRLREQSAEGPPKLQDEFEMLQGHRRMLREHLQHAEAFRRREQLKALLNSSVEDRVTFVRLREMIDRMNSMNGVLNAADKEHKSPSRSLSTLRVGLKKARVHADELESFVRKRLIVQQDLEQLDQKVINEADAEIRKRISVHKREEELTMDVIVGRRTSSAKTFRERKAEQLKAVSSTNKASMSIDQLAATLGADMQSSIPITASVRLVPNVASRRVSTRMNRVALYQRALAGLKIKARKAKGNRLDQHGDKGVLLKKIEETKAKLLQAQAERSTTSSTDRPKKQTIDATKAKEEPADGSGASDTASGLNFKPSQPLQASHMQVSSKRQAQVSQWHIFSNAFVSQKQSLGQSQTASTLHAALTSQRQRTVRRSSDMNSEAGSVGVSAAMLTDQSPRRSASPQSASRTRASSTQSTSAEPAPSIAAAPASEMPSRAVSGEGDSQGGFDVSPPSSMSSYGPSDDSGSEVAEISQPEQEAKWKPEPHTLLDYQIPHKAYRDAVMASPSSNAAYWSHQLYKSLEGKTPIVYYCRNLETAERQCRLFLGEPVVGFDLEWEIGSSPGKGSIKRAVSLIQLAAEDKICLVHVACFAGDKIEQLLPPSLKTILEDENVAKAGVNIAGDATRMRSCFGVIMKGVFELSHMYRLVKTPEQVSFKLVSMATQVQNTLLLPLKKDEVRTSAWSKSLNMQQCTYAAADAYAGFRLFYQLDNLRKDMRPTPPRPPFQETFKPIILGDGTEVTRAAYRAKSTGKKPVAAGEQDESDDEFFDALEELPDTYGQDGDATSDSRVSVSKSVKDGEVDIDEADPDSVAALNEVMANTTLANSSGAVPAGRSNADKQVRDSKVDLDEIDADSVAALGDMMAQTTLEDPLPNTSTQKSRTSDTDKDSTQGMKQIQTHQSAKSPKQAPHVLVASPETILAAMWVSSLPSRSPKVGAASLRAYHLWHHQNHNLEAVAGICRQPPLAMTSVASYIMTAIKEEDMPYQKDRLREVFQHLPKSVWHVYGKWVRELGLDK</sequence>
<dbReference type="GO" id="GO:0005634">
    <property type="term" value="C:nucleus"/>
    <property type="evidence" value="ECO:0007669"/>
    <property type="project" value="TreeGrafter"/>
</dbReference>
<feature type="region of interest" description="Disordered" evidence="4">
    <location>
        <begin position="1423"/>
        <end position="1467"/>
    </location>
</feature>
<evidence type="ECO:0000256" key="1">
    <source>
        <dbReference type="ARBA" id="ARBA00022722"/>
    </source>
</evidence>
<proteinExistence type="predicted"/>
<feature type="compositionally biased region" description="Basic and acidic residues" evidence="4">
    <location>
        <begin position="1394"/>
        <end position="1403"/>
    </location>
</feature>
<accession>A0A9Q9B6Z3</accession>
<dbReference type="GO" id="GO:0006139">
    <property type="term" value="P:nucleobase-containing compound metabolic process"/>
    <property type="evidence" value="ECO:0007669"/>
    <property type="project" value="InterPro"/>
</dbReference>
<feature type="compositionally biased region" description="Basic and acidic residues" evidence="4">
    <location>
        <begin position="841"/>
        <end position="857"/>
    </location>
</feature>
<feature type="compositionally biased region" description="Low complexity" evidence="4">
    <location>
        <begin position="1006"/>
        <end position="1023"/>
    </location>
</feature>
<evidence type="ECO:0000256" key="4">
    <source>
        <dbReference type="SAM" id="MobiDB-lite"/>
    </source>
</evidence>
<feature type="coiled-coil region" evidence="3">
    <location>
        <begin position="181"/>
        <end position="373"/>
    </location>
</feature>
<dbReference type="PANTHER" id="PTHR13620:SF104">
    <property type="entry name" value="EXONUCLEASE 3'-5' DOMAIN-CONTAINING PROTEIN 2"/>
    <property type="match status" value="1"/>
</dbReference>
<dbReference type="Pfam" id="PF01612">
    <property type="entry name" value="DNA_pol_A_exo1"/>
    <property type="match status" value="1"/>
</dbReference>
<dbReference type="PANTHER" id="PTHR13620">
    <property type="entry name" value="3-5 EXONUCLEASE"/>
    <property type="match status" value="1"/>
</dbReference>
<dbReference type="GO" id="GO:0008408">
    <property type="term" value="F:3'-5' exonuclease activity"/>
    <property type="evidence" value="ECO:0007669"/>
    <property type="project" value="InterPro"/>
</dbReference>
<evidence type="ECO:0000259" key="5">
    <source>
        <dbReference type="SMART" id="SM00474"/>
    </source>
</evidence>
<evidence type="ECO:0000313" key="6">
    <source>
        <dbReference type="EMBL" id="USW57491.1"/>
    </source>
</evidence>
<evidence type="ECO:0000256" key="2">
    <source>
        <dbReference type="ARBA" id="ARBA00022801"/>
    </source>
</evidence>
<dbReference type="SMART" id="SM00474">
    <property type="entry name" value="35EXOc"/>
    <property type="match status" value="1"/>
</dbReference>
<keyword evidence="1" id="KW-0540">Nuclease</keyword>
<dbReference type="Proteomes" id="UP001056384">
    <property type="component" value="Chromosome 10"/>
</dbReference>
<feature type="coiled-coil region" evidence="3">
    <location>
        <begin position="466"/>
        <end position="494"/>
    </location>
</feature>
<feature type="region of interest" description="Disordered" evidence="4">
    <location>
        <begin position="94"/>
        <end position="118"/>
    </location>
</feature>
<protein>
    <submittedName>
        <fullName evidence="6">3'-5' exonuclease domain, ribonuclease H-like superfamily</fullName>
    </submittedName>
</protein>
<dbReference type="InterPro" id="IPR012337">
    <property type="entry name" value="RNaseH-like_sf"/>
</dbReference>
<dbReference type="InterPro" id="IPR036397">
    <property type="entry name" value="RNaseH_sf"/>
</dbReference>
<gene>
    <name evidence="6" type="ORF">Slin15195_G108100</name>
</gene>
<dbReference type="InterPro" id="IPR051132">
    <property type="entry name" value="3-5_Exonuclease_domain"/>
</dbReference>
<feature type="region of interest" description="Disordered" evidence="4">
    <location>
        <begin position="142"/>
        <end position="175"/>
    </location>
</feature>
<feature type="compositionally biased region" description="Low complexity" evidence="4">
    <location>
        <begin position="957"/>
        <end position="994"/>
    </location>
</feature>
<reference evidence="6" key="1">
    <citation type="submission" date="2022-06" db="EMBL/GenBank/DDBJ databases">
        <title>Complete genome sequences of two strains of the flax pathogen Septoria linicola.</title>
        <authorList>
            <person name="Lapalu N."/>
            <person name="Simon A."/>
            <person name="Demenou B."/>
            <person name="Paumier D."/>
            <person name="Guillot M.-P."/>
            <person name="Gout L."/>
            <person name="Valade R."/>
        </authorList>
    </citation>
    <scope>NUCLEOTIDE SEQUENCE</scope>
    <source>
        <strain evidence="6">SE15195</strain>
    </source>
</reference>
<feature type="compositionally biased region" description="Basic and acidic residues" evidence="4">
    <location>
        <begin position="1036"/>
        <end position="1045"/>
    </location>
</feature>
<feature type="compositionally biased region" description="Polar residues" evidence="4">
    <location>
        <begin position="1448"/>
        <end position="1462"/>
    </location>
</feature>
<dbReference type="Gene3D" id="3.30.420.10">
    <property type="entry name" value="Ribonuclease H-like superfamily/Ribonuclease H"/>
    <property type="match status" value="1"/>
</dbReference>
<feature type="compositionally biased region" description="Polar residues" evidence="4">
    <location>
        <begin position="863"/>
        <end position="886"/>
    </location>
</feature>
<feature type="region of interest" description="Disordered" evidence="4">
    <location>
        <begin position="920"/>
        <end position="1045"/>
    </location>
</feature>
<keyword evidence="3" id="KW-0175">Coiled coil</keyword>
<dbReference type="GO" id="GO:0005737">
    <property type="term" value="C:cytoplasm"/>
    <property type="evidence" value="ECO:0007669"/>
    <property type="project" value="TreeGrafter"/>
</dbReference>
<feature type="region of interest" description="Disordered" evidence="4">
    <location>
        <begin position="1383"/>
        <end position="1403"/>
    </location>
</feature>
<dbReference type="GO" id="GO:0003676">
    <property type="term" value="F:nucleic acid binding"/>
    <property type="evidence" value="ECO:0007669"/>
    <property type="project" value="InterPro"/>
</dbReference>
<feature type="region of interest" description="Disordered" evidence="4">
    <location>
        <begin position="828"/>
        <end position="886"/>
    </location>
</feature>
<dbReference type="InterPro" id="IPR002562">
    <property type="entry name" value="3'-5'_exonuclease_dom"/>
</dbReference>
<evidence type="ECO:0000313" key="7">
    <source>
        <dbReference type="Proteomes" id="UP001056384"/>
    </source>
</evidence>
<feature type="domain" description="3'-5' exonuclease" evidence="5">
    <location>
        <begin position="1087"/>
        <end position="1272"/>
    </location>
</feature>
<organism evidence="6 7">
    <name type="scientific">Septoria linicola</name>
    <dbReference type="NCBI Taxonomy" id="215465"/>
    <lineage>
        <taxon>Eukaryota</taxon>
        <taxon>Fungi</taxon>
        <taxon>Dikarya</taxon>
        <taxon>Ascomycota</taxon>
        <taxon>Pezizomycotina</taxon>
        <taxon>Dothideomycetes</taxon>
        <taxon>Dothideomycetidae</taxon>
        <taxon>Mycosphaerellales</taxon>
        <taxon>Mycosphaerellaceae</taxon>
        <taxon>Septoria</taxon>
    </lineage>
</organism>